<reference evidence="5 6" key="1">
    <citation type="submission" date="2015-11" db="EMBL/GenBank/DDBJ databases">
        <title>Expanding the genomic diversity of Burkholderia species for the development of highly accurate diagnostics.</title>
        <authorList>
            <person name="Sahl J."/>
            <person name="Keim P."/>
            <person name="Wagner D."/>
        </authorList>
    </citation>
    <scope>NUCLEOTIDE SEQUENCE [LARGE SCALE GENOMIC DNA]</scope>
    <source>
        <strain evidence="5 6">MSMB1808WGS</strain>
    </source>
</reference>
<comment type="cofactor">
    <cofactor evidence="1">
        <name>Fe(2+)</name>
        <dbReference type="ChEBI" id="CHEBI:29033"/>
    </cofactor>
</comment>
<name>A0AAW3MS70_9BURK</name>
<dbReference type="PANTHER" id="PTHR10696:SF56">
    <property type="entry name" value="TAUD_TFDA-LIKE DOMAIN-CONTAINING PROTEIN"/>
    <property type="match status" value="1"/>
</dbReference>
<accession>A0AAW3MS70</accession>
<keyword evidence="6" id="KW-1185">Reference proteome</keyword>
<evidence type="ECO:0000313" key="5">
    <source>
        <dbReference type="EMBL" id="KVP94084.1"/>
    </source>
</evidence>
<evidence type="ECO:0000256" key="2">
    <source>
        <dbReference type="ARBA" id="ARBA00023002"/>
    </source>
</evidence>
<evidence type="ECO:0000259" key="4">
    <source>
        <dbReference type="Pfam" id="PF02668"/>
    </source>
</evidence>
<dbReference type="PANTHER" id="PTHR10696">
    <property type="entry name" value="GAMMA-BUTYROBETAINE HYDROXYLASE-RELATED"/>
    <property type="match status" value="1"/>
</dbReference>
<dbReference type="Proteomes" id="UP000056453">
    <property type="component" value="Unassembled WGS sequence"/>
</dbReference>
<comment type="caution">
    <text evidence="5">The sequence shown here is derived from an EMBL/GenBank/DDBJ whole genome shotgun (WGS) entry which is preliminary data.</text>
</comment>
<keyword evidence="2" id="KW-0560">Oxidoreductase</keyword>
<dbReference type="InterPro" id="IPR042098">
    <property type="entry name" value="TauD-like_sf"/>
</dbReference>
<sequence length="338" mass="37632">MRRGSRMTKIDDSNAAIAACFAALPVGVAASHRAESVLPLQLTAQGHAIALASLLSQWNLPLRGLLRRFGALLFRGFAVDEARQFSEAVTAFGGEPLEYDERSTPRTRIDGALYTATEYPAREPIFLHNENAYASKWPRIVAFFCEHAAESGGAMTLADTRDVHARIPDDVRRACERRGLLYSRRFIPGVGYSWQQSFGVNDAAQLARVLDARGYRSYPDGEQLVVERMSNWTVRHPETSEALWFNHGVFFNAMSLPDATRRAFEKLFGSGVYPFQTAYADGTAIDPDTYTSLRGAYEGALCRVRLQRGDVLIVDNLLVAHGRDAYEGMRKHYVTMLG</sequence>
<gene>
    <name evidence="5" type="ORF">WJ96_13080</name>
</gene>
<protein>
    <recommendedName>
        <fullName evidence="4">TauD/TfdA-like domain-containing protein</fullName>
    </recommendedName>
</protein>
<proteinExistence type="predicted"/>
<dbReference type="Pfam" id="PF02668">
    <property type="entry name" value="TauD"/>
    <property type="match status" value="1"/>
</dbReference>
<evidence type="ECO:0000256" key="1">
    <source>
        <dbReference type="ARBA" id="ARBA00001954"/>
    </source>
</evidence>
<dbReference type="SUPFAM" id="SSF51197">
    <property type="entry name" value="Clavaminate synthase-like"/>
    <property type="match status" value="1"/>
</dbReference>
<dbReference type="InterPro" id="IPR003819">
    <property type="entry name" value="TauD/TfdA-like"/>
</dbReference>
<dbReference type="GO" id="GO:0016706">
    <property type="term" value="F:2-oxoglutarate-dependent dioxygenase activity"/>
    <property type="evidence" value="ECO:0007669"/>
    <property type="project" value="UniProtKB-ARBA"/>
</dbReference>
<dbReference type="GO" id="GO:0017000">
    <property type="term" value="P:antibiotic biosynthetic process"/>
    <property type="evidence" value="ECO:0007669"/>
    <property type="project" value="UniProtKB-KW"/>
</dbReference>
<dbReference type="EMBL" id="LPBJ01000074">
    <property type="protein sequence ID" value="KVP94084.1"/>
    <property type="molecule type" value="Genomic_DNA"/>
</dbReference>
<dbReference type="Gene3D" id="3.60.130.10">
    <property type="entry name" value="Clavaminate synthase-like"/>
    <property type="match status" value="1"/>
</dbReference>
<evidence type="ECO:0000256" key="3">
    <source>
        <dbReference type="ARBA" id="ARBA00023194"/>
    </source>
</evidence>
<organism evidence="5 6">
    <name type="scientific">Burkholderia ubonensis</name>
    <dbReference type="NCBI Taxonomy" id="101571"/>
    <lineage>
        <taxon>Bacteria</taxon>
        <taxon>Pseudomonadati</taxon>
        <taxon>Pseudomonadota</taxon>
        <taxon>Betaproteobacteria</taxon>
        <taxon>Burkholderiales</taxon>
        <taxon>Burkholderiaceae</taxon>
        <taxon>Burkholderia</taxon>
        <taxon>Burkholderia cepacia complex</taxon>
    </lineage>
</organism>
<feature type="domain" description="TauD/TfdA-like" evidence="4">
    <location>
        <begin position="59"/>
        <end position="332"/>
    </location>
</feature>
<dbReference type="InterPro" id="IPR050411">
    <property type="entry name" value="AlphaKG_dependent_hydroxylases"/>
</dbReference>
<dbReference type="AlphaFoldDB" id="A0AAW3MS70"/>
<evidence type="ECO:0000313" key="6">
    <source>
        <dbReference type="Proteomes" id="UP000056453"/>
    </source>
</evidence>
<keyword evidence="3" id="KW-0045">Antibiotic biosynthesis</keyword>